<dbReference type="EMBL" id="KI669581">
    <property type="protein sequence ID" value="ETN10617.1"/>
    <property type="molecule type" value="Genomic_DNA"/>
</dbReference>
<sequence>MKSSITKRVAIAGAASFAKYFAEEFPKAGLEVVILTGSQRTFVTENPE</sequence>
<proteinExistence type="predicted"/>
<accession>W2QBS9</accession>
<dbReference type="RefSeq" id="XP_008904032.1">
    <property type="nucleotide sequence ID" value="XM_008905784.1"/>
</dbReference>
<gene>
    <name evidence="1" type="ORF">PPTG_22663</name>
</gene>
<dbReference type="GeneID" id="20191262"/>
<dbReference type="VEuPathDB" id="FungiDB:PPTG_22663"/>
<organism evidence="1 2">
    <name type="scientific">Phytophthora nicotianae (strain INRA-310)</name>
    <name type="common">Phytophthora parasitica</name>
    <dbReference type="NCBI Taxonomy" id="761204"/>
    <lineage>
        <taxon>Eukaryota</taxon>
        <taxon>Sar</taxon>
        <taxon>Stramenopiles</taxon>
        <taxon>Oomycota</taxon>
        <taxon>Peronosporomycetes</taxon>
        <taxon>Peronosporales</taxon>
        <taxon>Peronosporaceae</taxon>
        <taxon>Phytophthora</taxon>
    </lineage>
</organism>
<dbReference type="Proteomes" id="UP000018817">
    <property type="component" value="Unassembled WGS sequence"/>
</dbReference>
<reference evidence="2" key="1">
    <citation type="submission" date="2011-12" db="EMBL/GenBank/DDBJ databases">
        <authorList>
            <consortium name="The Broad Institute Genome Sequencing Platform"/>
            <person name="Russ C."/>
            <person name="Tyler B."/>
            <person name="Panabieres F."/>
            <person name="Shan W."/>
            <person name="Tripathy S."/>
            <person name="Grunwald N."/>
            <person name="Machado M."/>
            <person name="Young S.K."/>
            <person name="Zeng Q."/>
            <person name="Gargeya S."/>
            <person name="Fitzgerald M."/>
            <person name="Haas B."/>
            <person name="Abouelleil A."/>
            <person name="Alvarado L."/>
            <person name="Arachchi H.M."/>
            <person name="Berlin A."/>
            <person name="Chapman S.B."/>
            <person name="Gearin G."/>
            <person name="Goldberg J."/>
            <person name="Griggs A."/>
            <person name="Gujja S."/>
            <person name="Hansen M."/>
            <person name="Heiman D."/>
            <person name="Howarth C."/>
            <person name="Larimer J."/>
            <person name="Lui A."/>
            <person name="MacDonald P.J.P."/>
            <person name="McCowen C."/>
            <person name="Montmayeur A."/>
            <person name="Murphy C."/>
            <person name="Neiman D."/>
            <person name="Pearson M."/>
            <person name="Priest M."/>
            <person name="Roberts A."/>
            <person name="Saif S."/>
            <person name="Shea T."/>
            <person name="Sisk P."/>
            <person name="Stolte C."/>
            <person name="Sykes S."/>
            <person name="Wortman J."/>
            <person name="Nusbaum C."/>
            <person name="Birren B."/>
        </authorList>
    </citation>
    <scope>NUCLEOTIDE SEQUENCE [LARGE SCALE GENOMIC DNA]</scope>
    <source>
        <strain evidence="2">INRA-310</strain>
    </source>
</reference>
<dbReference type="AlphaFoldDB" id="W2QBS9"/>
<reference evidence="1 2" key="2">
    <citation type="submission" date="2013-11" db="EMBL/GenBank/DDBJ databases">
        <title>The Genome Sequence of Phytophthora parasitica INRA-310.</title>
        <authorList>
            <consortium name="The Broad Institute Genomics Platform"/>
            <person name="Russ C."/>
            <person name="Tyler B."/>
            <person name="Panabieres F."/>
            <person name="Shan W."/>
            <person name="Tripathy S."/>
            <person name="Grunwald N."/>
            <person name="Machado M."/>
            <person name="Johnson C.S."/>
            <person name="Arredondo F."/>
            <person name="Hong C."/>
            <person name="Coffey M."/>
            <person name="Young S.K."/>
            <person name="Zeng Q."/>
            <person name="Gargeya S."/>
            <person name="Fitzgerald M."/>
            <person name="Abouelleil A."/>
            <person name="Alvarado L."/>
            <person name="Chapman S.B."/>
            <person name="Gainer-Dewar J."/>
            <person name="Goldberg J."/>
            <person name="Griggs A."/>
            <person name="Gujja S."/>
            <person name="Hansen M."/>
            <person name="Howarth C."/>
            <person name="Imamovic A."/>
            <person name="Ireland A."/>
            <person name="Larimer J."/>
            <person name="McCowan C."/>
            <person name="Murphy C."/>
            <person name="Pearson M."/>
            <person name="Poon T.W."/>
            <person name="Priest M."/>
            <person name="Roberts A."/>
            <person name="Saif S."/>
            <person name="Shea T."/>
            <person name="Sykes S."/>
            <person name="Wortman J."/>
            <person name="Nusbaum C."/>
            <person name="Birren B."/>
        </authorList>
    </citation>
    <scope>NUCLEOTIDE SEQUENCE [LARGE SCALE GENOMIC DNA]</scope>
    <source>
        <strain evidence="1 2">INRA-310</strain>
    </source>
</reference>
<evidence type="ECO:0000313" key="2">
    <source>
        <dbReference type="Proteomes" id="UP000018817"/>
    </source>
</evidence>
<evidence type="ECO:0000313" key="1">
    <source>
        <dbReference type="EMBL" id="ETN10617.1"/>
    </source>
</evidence>
<name>W2QBS9_PHYN3</name>
<protein>
    <submittedName>
        <fullName evidence="1">Uncharacterized protein</fullName>
    </submittedName>
</protein>